<protein>
    <submittedName>
        <fullName evidence="2">Uncharacterized protein</fullName>
    </submittedName>
</protein>
<proteinExistence type="predicted"/>
<evidence type="ECO:0000256" key="1">
    <source>
        <dbReference type="SAM" id="MobiDB-lite"/>
    </source>
</evidence>
<dbReference type="InterPro" id="IPR032072">
    <property type="entry name" value="DUF4807"/>
</dbReference>
<dbReference type="EMBL" id="AGNL01049779">
    <property type="protein sequence ID" value="EJK44373.1"/>
    <property type="molecule type" value="Genomic_DNA"/>
</dbReference>
<dbReference type="eggNOG" id="ENOG502S2PK">
    <property type="taxonomic scope" value="Eukaryota"/>
</dbReference>
<name>K0QYR9_THAOC</name>
<dbReference type="AlphaFoldDB" id="K0QYR9"/>
<keyword evidence="3" id="KW-1185">Reference proteome</keyword>
<evidence type="ECO:0000313" key="3">
    <source>
        <dbReference type="Proteomes" id="UP000266841"/>
    </source>
</evidence>
<accession>K0QYR9</accession>
<organism evidence="2 3">
    <name type="scientific">Thalassiosira oceanica</name>
    <name type="common">Marine diatom</name>
    <dbReference type="NCBI Taxonomy" id="159749"/>
    <lineage>
        <taxon>Eukaryota</taxon>
        <taxon>Sar</taxon>
        <taxon>Stramenopiles</taxon>
        <taxon>Ochrophyta</taxon>
        <taxon>Bacillariophyta</taxon>
        <taxon>Coscinodiscophyceae</taxon>
        <taxon>Thalassiosirophycidae</taxon>
        <taxon>Thalassiosirales</taxon>
        <taxon>Thalassiosiraceae</taxon>
        <taxon>Thalassiosira</taxon>
    </lineage>
</organism>
<gene>
    <name evidence="2" type="ORF">THAOC_37090</name>
</gene>
<dbReference type="Pfam" id="PF16065">
    <property type="entry name" value="DUF4807"/>
    <property type="match status" value="1"/>
</dbReference>
<dbReference type="Proteomes" id="UP000266841">
    <property type="component" value="Unassembled WGS sequence"/>
</dbReference>
<reference evidence="2 3" key="1">
    <citation type="journal article" date="2012" name="Genome Biol.">
        <title>Genome and low-iron response of an oceanic diatom adapted to chronic iron limitation.</title>
        <authorList>
            <person name="Lommer M."/>
            <person name="Specht M."/>
            <person name="Roy A.S."/>
            <person name="Kraemer L."/>
            <person name="Andreson R."/>
            <person name="Gutowska M.A."/>
            <person name="Wolf J."/>
            <person name="Bergner S.V."/>
            <person name="Schilhabel M.B."/>
            <person name="Klostermeier U.C."/>
            <person name="Beiko R.G."/>
            <person name="Rosenstiel P."/>
            <person name="Hippler M."/>
            <person name="Laroche J."/>
        </authorList>
    </citation>
    <scope>NUCLEOTIDE SEQUENCE [LARGE SCALE GENOMIC DNA]</scope>
    <source>
        <strain evidence="2 3">CCMP1005</strain>
    </source>
</reference>
<sequence>MVVYVSIPLHNDAFACVGGLLRHHYNRPSRKAEVLILQCHSEGVIWKGLAPLFGLGPRRILSWSSEDKSKSGCTSENSSKRRRRRDPRLAIAKRAASMLLDHFDNNDSKRQKTLSLPKTQGYNCEYEKDCASSNYCNCEDVEEICEYMDASGLWSIANLQIRQLEKMLILMPPNPNIPILRYYSLQPSTSPTSDISLRLIHLENTMIKLTTVTAYVSTLGGGYFLCNYLSTAVSLARQQCLLALIRGDLHMSLKCRLNEGYCYIHAGRIKRARRTIRRVLKDVLDLIAKDGLEGEDGLHHTPNRELNELTVIKNMAFSALRFAAHVRRELEHDSHALNGKSLVESMRSKTAII</sequence>
<evidence type="ECO:0000313" key="2">
    <source>
        <dbReference type="EMBL" id="EJK44373.1"/>
    </source>
</evidence>
<comment type="caution">
    <text evidence="2">The sequence shown here is derived from an EMBL/GenBank/DDBJ whole genome shotgun (WGS) entry which is preliminary data.</text>
</comment>
<feature type="region of interest" description="Disordered" evidence="1">
    <location>
        <begin position="65"/>
        <end position="86"/>
    </location>
</feature>
<dbReference type="OrthoDB" id="49476at2759"/>